<dbReference type="PANTHER" id="PTHR13078:SF57">
    <property type="entry name" value="DEHYDRATASE, PUTATIVE (AFU_ORTHOLOGUE AFUA_5G00640)-RELATED"/>
    <property type="match status" value="1"/>
</dbReference>
<dbReference type="EMBL" id="JAPDRN010000081">
    <property type="protein sequence ID" value="KAJ9626683.1"/>
    <property type="molecule type" value="Genomic_DNA"/>
</dbReference>
<accession>A0AA39CUH5</accession>
<evidence type="ECO:0000259" key="2">
    <source>
        <dbReference type="Pfam" id="PF22622"/>
    </source>
</evidence>
<dbReference type="GO" id="GO:0004300">
    <property type="term" value="F:enoyl-CoA hydratase activity"/>
    <property type="evidence" value="ECO:0007669"/>
    <property type="project" value="TreeGrafter"/>
</dbReference>
<dbReference type="PANTHER" id="PTHR13078">
    <property type="entry name" value="PEROXISOMAL MULTIFUNCTIONAL ENZYME TYPE 2-RELATED"/>
    <property type="match status" value="1"/>
</dbReference>
<evidence type="ECO:0000313" key="3">
    <source>
        <dbReference type="EMBL" id="KAJ9626683.1"/>
    </source>
</evidence>
<comment type="caution">
    <text evidence="3">The sequence shown here is derived from an EMBL/GenBank/DDBJ whole genome shotgun (WGS) entry which is preliminary data.</text>
</comment>
<dbReference type="GO" id="GO:0005777">
    <property type="term" value="C:peroxisome"/>
    <property type="evidence" value="ECO:0007669"/>
    <property type="project" value="TreeGrafter"/>
</dbReference>
<dbReference type="Proteomes" id="UP001172681">
    <property type="component" value="Unassembled WGS sequence"/>
</dbReference>
<keyword evidence="4" id="KW-1185">Reference proteome</keyword>
<protein>
    <recommendedName>
        <fullName evidence="5">MaoC-like domain-containing protein</fullName>
    </recommendedName>
</protein>
<name>A0AA39CUH5_9EURO</name>
<feature type="domain" description="MaoC-like" evidence="1">
    <location>
        <begin position="178"/>
        <end position="287"/>
    </location>
</feature>
<evidence type="ECO:0000313" key="4">
    <source>
        <dbReference type="Proteomes" id="UP001172681"/>
    </source>
</evidence>
<gene>
    <name evidence="3" type="ORF">H2204_009953</name>
</gene>
<dbReference type="GO" id="GO:0044594">
    <property type="term" value="F:17-beta-hydroxysteroid dehydrogenase (NAD+) activity"/>
    <property type="evidence" value="ECO:0007669"/>
    <property type="project" value="TreeGrafter"/>
</dbReference>
<dbReference type="SUPFAM" id="SSF54637">
    <property type="entry name" value="Thioesterase/thiol ester dehydrase-isomerase"/>
    <property type="match status" value="2"/>
</dbReference>
<dbReference type="InterPro" id="IPR054357">
    <property type="entry name" value="MFE-2_N"/>
</dbReference>
<dbReference type="GO" id="GO:0006635">
    <property type="term" value="P:fatty acid beta-oxidation"/>
    <property type="evidence" value="ECO:0007669"/>
    <property type="project" value="TreeGrafter"/>
</dbReference>
<dbReference type="AlphaFoldDB" id="A0AA39CUH5"/>
<dbReference type="Gene3D" id="3.10.129.10">
    <property type="entry name" value="Hotdog Thioesterase"/>
    <property type="match status" value="2"/>
</dbReference>
<dbReference type="InterPro" id="IPR002539">
    <property type="entry name" value="MaoC-like_dom"/>
</dbReference>
<evidence type="ECO:0008006" key="5">
    <source>
        <dbReference type="Google" id="ProtNLM"/>
    </source>
</evidence>
<dbReference type="Pfam" id="PF22622">
    <property type="entry name" value="MFE-2_hydrat-2_N"/>
    <property type="match status" value="1"/>
</dbReference>
<feature type="domain" description="Peroxisomal multifunctional enzyme type 2-like N-terminal" evidence="2">
    <location>
        <begin position="16"/>
        <end position="155"/>
    </location>
</feature>
<sequence>MSSPGVGHEYSADVSWEKRDILLFAISIGCTSQDELHFLYENHPNFAAFPTFPIVFTYKGNTSEVTDFYEVQGSNSIPGVPKLDWTRMVDGQRMMQFLKPLPTTSVGRQFALRTKVIGAYDKGKPGTVIETEQSLVDKQTGEVYTRAIGSAFFMGQGGWGGPKGPSAINYPPPRGRENSPDEVSELQMTADSAHLYRLNGDYNPLHATPEPGKKMGFGGTIMHGLYSWNASAYLLLKTLGQSDPANMKEFQARFAAPVKPGSKLVVKMWKTGEVKDGFREIRFVTEVNNKVVLSNGRALIRMADGKSKL</sequence>
<proteinExistence type="predicted"/>
<reference evidence="3" key="1">
    <citation type="submission" date="2022-10" db="EMBL/GenBank/DDBJ databases">
        <title>Culturing micro-colonial fungi from biological soil crusts in the Mojave desert and describing Neophaeococcomyces mojavensis, and introducing the new genera and species Taxawa tesnikishii.</title>
        <authorList>
            <person name="Kurbessoian T."/>
            <person name="Stajich J.E."/>
        </authorList>
    </citation>
    <scope>NUCLEOTIDE SEQUENCE</scope>
    <source>
        <strain evidence="3">TK_35</strain>
    </source>
</reference>
<dbReference type="GO" id="GO:0003857">
    <property type="term" value="F:(3S)-3-hydroxyacyl-CoA dehydrogenase (NAD+) activity"/>
    <property type="evidence" value="ECO:0007669"/>
    <property type="project" value="TreeGrafter"/>
</dbReference>
<dbReference type="InterPro" id="IPR029069">
    <property type="entry name" value="HotDog_dom_sf"/>
</dbReference>
<dbReference type="CDD" id="cd03448">
    <property type="entry name" value="HDE_HSD"/>
    <property type="match status" value="1"/>
</dbReference>
<organism evidence="3 4">
    <name type="scientific">Knufia peltigerae</name>
    <dbReference type="NCBI Taxonomy" id="1002370"/>
    <lineage>
        <taxon>Eukaryota</taxon>
        <taxon>Fungi</taxon>
        <taxon>Dikarya</taxon>
        <taxon>Ascomycota</taxon>
        <taxon>Pezizomycotina</taxon>
        <taxon>Eurotiomycetes</taxon>
        <taxon>Chaetothyriomycetidae</taxon>
        <taxon>Chaetothyriales</taxon>
        <taxon>Trichomeriaceae</taxon>
        <taxon>Knufia</taxon>
    </lineage>
</organism>
<dbReference type="Pfam" id="PF01575">
    <property type="entry name" value="MaoC_dehydratas"/>
    <property type="match status" value="1"/>
</dbReference>
<evidence type="ECO:0000259" key="1">
    <source>
        <dbReference type="Pfam" id="PF01575"/>
    </source>
</evidence>